<dbReference type="Gene3D" id="1.10.8.270">
    <property type="entry name" value="putative rabgap domain of human tbc1 domain family member 14 like domains"/>
    <property type="match status" value="1"/>
</dbReference>
<keyword evidence="5" id="KW-1185">Reference proteome</keyword>
<comment type="caution">
    <text evidence="4">The sequence shown here is derived from an EMBL/GenBank/DDBJ whole genome shotgun (WGS) entry which is preliminary data.</text>
</comment>
<dbReference type="PANTHER" id="PTHR22957:SF502">
    <property type="entry name" value="SMALL G PROTEIN SIGNALING MODULATOR 2-RELATED"/>
    <property type="match status" value="1"/>
</dbReference>
<gene>
    <name evidence="4" type="ORF">MKK02DRAFT_17187</name>
</gene>
<evidence type="ECO:0000313" key="4">
    <source>
        <dbReference type="EMBL" id="KAI9633450.1"/>
    </source>
</evidence>
<keyword evidence="1" id="KW-0343">GTPase activation</keyword>
<dbReference type="SUPFAM" id="SSF47923">
    <property type="entry name" value="Ypt/Rab-GAP domain of gyp1p"/>
    <property type="match status" value="2"/>
</dbReference>
<sequence length="758" mass="83673">SGNDKKARLLYCKSHVSIHPTSLSKDNIKGYLGVVEVDAPGASTVDSEGNVSGGSTGGKELLVTWVPEEVVQRMDEGDRAGYQKGAALWLVNPSKSDREVHEAGYDEIPVAKPAAAIQAARATAASTAAFAPNYPPVAQFPSSPMSTASPRQTLMMGLSNLTNFTRKAAQEVLNHPLAQPVVPHLPPAVRSMVNVHGEGVGPGRRSPEIRAGSKGKNNDVASEFESARLYLARWARVVAEEGERARKQEVARRATLGGESGEESLAGSLGVFSLLSPGSKKPVPAPTRKPDEPISARDWDSFAAQGRDELFVRREIFRRGFATSEEPEEMRARREAWEVLLDIVKWDVGDLGVGEAGKATRKTEREKARGRKRAEYEDLKRKWRTEVDERKGGGEAWREEWHRIDVDCRRTDRNQKIFAVPAEAKQSGSEEKEGGGAGSGSVGWDGKGEEEEGGKAALNPHIAALRTILMTYHTYAPELGYVQGMSDLLAPIYVVFEANEADAFWGLVGLMEMMESNFLRDQSGMKRQLSTLQKLIGVMDPELYDHLNRTGSLNLFFCFRWILISFKREFAFPQVIRLWEVIWTNYYSDQFNLFVALAILQSHRDVLIRYLKEFDEVLKYANDLSGSIDLDTTLAQAEVLFLVFRGLVEDLDKDLEITSRSAGTSTDPNIGVGIRKRRGSGISIRSDKGDEVVKGGDVAELRGLVKGWGQEVRAEEDMEVVLSLSRRGSSAGLASMGKGEPSPKMRDLPRQEVYMMPM</sequence>
<name>A0AA38LRR1_9TREE</name>
<proteinExistence type="predicted"/>
<feature type="domain" description="Rab-GAP TBC" evidence="3">
    <location>
        <begin position="327"/>
        <end position="586"/>
    </location>
</feature>
<dbReference type="InterPro" id="IPR000195">
    <property type="entry name" value="Rab-GAP-TBC_dom"/>
</dbReference>
<accession>A0AA38LRR1</accession>
<feature type="compositionally biased region" description="Gly residues" evidence="2">
    <location>
        <begin position="435"/>
        <end position="445"/>
    </location>
</feature>
<dbReference type="Pfam" id="PF00566">
    <property type="entry name" value="RabGAP-TBC"/>
    <property type="match status" value="1"/>
</dbReference>
<evidence type="ECO:0000313" key="5">
    <source>
        <dbReference type="Proteomes" id="UP001164286"/>
    </source>
</evidence>
<dbReference type="PROSITE" id="PS50086">
    <property type="entry name" value="TBC_RABGAP"/>
    <property type="match status" value="1"/>
</dbReference>
<evidence type="ECO:0000259" key="3">
    <source>
        <dbReference type="PROSITE" id="PS50086"/>
    </source>
</evidence>
<feature type="region of interest" description="Disordered" evidence="2">
    <location>
        <begin position="728"/>
        <end position="748"/>
    </location>
</feature>
<dbReference type="Gene3D" id="1.10.472.80">
    <property type="entry name" value="Ypt/Rab-GAP domain of gyp1p, domain 3"/>
    <property type="match status" value="1"/>
</dbReference>
<dbReference type="GeneID" id="77724951"/>
<dbReference type="FunFam" id="1.10.472.80:FF:000077">
    <property type="entry name" value="TBC1 domain family member"/>
    <property type="match status" value="1"/>
</dbReference>
<organism evidence="4 5">
    <name type="scientific">Dioszegia hungarica</name>
    <dbReference type="NCBI Taxonomy" id="4972"/>
    <lineage>
        <taxon>Eukaryota</taxon>
        <taxon>Fungi</taxon>
        <taxon>Dikarya</taxon>
        <taxon>Basidiomycota</taxon>
        <taxon>Agaricomycotina</taxon>
        <taxon>Tremellomycetes</taxon>
        <taxon>Tremellales</taxon>
        <taxon>Bulleribasidiaceae</taxon>
        <taxon>Dioszegia</taxon>
    </lineage>
</organism>
<evidence type="ECO:0000256" key="2">
    <source>
        <dbReference type="SAM" id="MobiDB-lite"/>
    </source>
</evidence>
<dbReference type="InterPro" id="IPR035969">
    <property type="entry name" value="Rab-GAP_TBC_sf"/>
</dbReference>
<reference evidence="4" key="1">
    <citation type="journal article" date="2022" name="G3 (Bethesda)">
        <title>High quality genome of the basidiomycete yeast Dioszegia hungarica PDD-24b-2 isolated from cloud water.</title>
        <authorList>
            <person name="Jarrige D."/>
            <person name="Haridas S."/>
            <person name="Bleykasten-Grosshans C."/>
            <person name="Joly M."/>
            <person name="Nadalig T."/>
            <person name="Sancelme M."/>
            <person name="Vuilleumier S."/>
            <person name="Grigoriev I.V."/>
            <person name="Amato P."/>
            <person name="Bringel F."/>
        </authorList>
    </citation>
    <scope>NUCLEOTIDE SEQUENCE</scope>
    <source>
        <strain evidence="4">PDD-24b-2</strain>
    </source>
</reference>
<dbReference type="AlphaFoldDB" id="A0AA38LRR1"/>
<dbReference type="PANTHER" id="PTHR22957">
    <property type="entry name" value="TBC1 DOMAIN FAMILY MEMBER GTPASE-ACTIVATING PROTEIN"/>
    <property type="match status" value="1"/>
</dbReference>
<dbReference type="EMBL" id="JAKWFO010000008">
    <property type="protein sequence ID" value="KAI9633450.1"/>
    <property type="molecule type" value="Genomic_DNA"/>
</dbReference>
<protein>
    <submittedName>
        <fullName evidence="4">Rab-GTPase-TBC domain-containing protein</fullName>
    </submittedName>
</protein>
<feature type="region of interest" description="Disordered" evidence="2">
    <location>
        <begin position="422"/>
        <end position="453"/>
    </location>
</feature>
<dbReference type="RefSeq" id="XP_052943227.1">
    <property type="nucleotide sequence ID" value="XM_053085750.1"/>
</dbReference>
<feature type="compositionally biased region" description="Basic and acidic residues" evidence="2">
    <location>
        <begin position="288"/>
        <end position="298"/>
    </location>
</feature>
<evidence type="ECO:0000256" key="1">
    <source>
        <dbReference type="ARBA" id="ARBA00022468"/>
    </source>
</evidence>
<dbReference type="GO" id="GO:0005096">
    <property type="term" value="F:GTPase activator activity"/>
    <property type="evidence" value="ECO:0007669"/>
    <property type="project" value="UniProtKB-KW"/>
</dbReference>
<feature type="region of interest" description="Disordered" evidence="2">
    <location>
        <begin position="198"/>
        <end position="217"/>
    </location>
</feature>
<feature type="non-terminal residue" evidence="4">
    <location>
        <position position="1"/>
    </location>
</feature>
<feature type="region of interest" description="Disordered" evidence="2">
    <location>
        <begin position="276"/>
        <end position="298"/>
    </location>
</feature>
<dbReference type="Proteomes" id="UP001164286">
    <property type="component" value="Unassembled WGS sequence"/>
</dbReference>
<dbReference type="SMART" id="SM00164">
    <property type="entry name" value="TBC"/>
    <property type="match status" value="1"/>
</dbReference>